<dbReference type="Proteomes" id="UP001203297">
    <property type="component" value="Unassembled WGS sequence"/>
</dbReference>
<feature type="region of interest" description="Disordered" evidence="1">
    <location>
        <begin position="240"/>
        <end position="260"/>
    </location>
</feature>
<evidence type="ECO:0000313" key="2">
    <source>
        <dbReference type="EMBL" id="KAI0295842.1"/>
    </source>
</evidence>
<accession>A0AAD4LZP1</accession>
<keyword evidence="3" id="KW-1185">Reference proteome</keyword>
<feature type="region of interest" description="Disordered" evidence="1">
    <location>
        <begin position="138"/>
        <end position="215"/>
    </location>
</feature>
<feature type="non-terminal residue" evidence="2">
    <location>
        <position position="275"/>
    </location>
</feature>
<comment type="caution">
    <text evidence="2">The sequence shown here is derived from an EMBL/GenBank/DDBJ whole genome shotgun (WGS) entry which is preliminary data.</text>
</comment>
<feature type="compositionally biased region" description="Basic and acidic residues" evidence="1">
    <location>
        <begin position="194"/>
        <end position="208"/>
    </location>
</feature>
<sequence length="275" mass="30239">KTARAEYKRSLNSLEQAQRVALQAHAPRFGPLGIDHEGRIYFALTPSVAEREAAAALLIGDTIKGGKAHGRAIVSTNERSAMRRWGWFVAVWGKKPADGVVPVGDDDDEDNDVVERWWGIWQPDEIRKLANWISIKNGIAGGKDSTNSDREDKQDTSVPGGPPIPAASSSEDEAETDSPLSSISEGDEPGGDEGDAKEQMRVDQDDHPPPTQNELKTLVMALTEYAEVLEWRVWRMQEEPGRDSKENGVTKDKTKAIGERIRTISPANFYGPVGR</sequence>
<reference evidence="2" key="1">
    <citation type="journal article" date="2022" name="New Phytol.">
        <title>Evolutionary transition to the ectomycorrhizal habit in the genomes of a hyperdiverse lineage of mushroom-forming fungi.</title>
        <authorList>
            <person name="Looney B."/>
            <person name="Miyauchi S."/>
            <person name="Morin E."/>
            <person name="Drula E."/>
            <person name="Courty P.E."/>
            <person name="Kohler A."/>
            <person name="Kuo A."/>
            <person name="LaButti K."/>
            <person name="Pangilinan J."/>
            <person name="Lipzen A."/>
            <person name="Riley R."/>
            <person name="Andreopoulos W."/>
            <person name="He G."/>
            <person name="Johnson J."/>
            <person name="Nolan M."/>
            <person name="Tritt A."/>
            <person name="Barry K.W."/>
            <person name="Grigoriev I.V."/>
            <person name="Nagy L.G."/>
            <person name="Hibbett D."/>
            <person name="Henrissat B."/>
            <person name="Matheny P.B."/>
            <person name="Labbe J."/>
            <person name="Martin F.M."/>
        </authorList>
    </citation>
    <scope>NUCLEOTIDE SEQUENCE</scope>
    <source>
        <strain evidence="2">BPL690</strain>
    </source>
</reference>
<dbReference type="AlphaFoldDB" id="A0AAD4LZP1"/>
<evidence type="ECO:0000256" key="1">
    <source>
        <dbReference type="SAM" id="MobiDB-lite"/>
    </source>
</evidence>
<evidence type="ECO:0000313" key="3">
    <source>
        <dbReference type="Proteomes" id="UP001203297"/>
    </source>
</evidence>
<feature type="compositionally biased region" description="Basic and acidic residues" evidence="1">
    <location>
        <begin position="146"/>
        <end position="155"/>
    </location>
</feature>
<protein>
    <submittedName>
        <fullName evidence="2">Uncharacterized protein</fullName>
    </submittedName>
</protein>
<dbReference type="EMBL" id="WTXG01000054">
    <property type="protein sequence ID" value="KAI0295842.1"/>
    <property type="molecule type" value="Genomic_DNA"/>
</dbReference>
<organism evidence="2 3">
    <name type="scientific">Multifurca ochricompacta</name>
    <dbReference type="NCBI Taxonomy" id="376703"/>
    <lineage>
        <taxon>Eukaryota</taxon>
        <taxon>Fungi</taxon>
        <taxon>Dikarya</taxon>
        <taxon>Basidiomycota</taxon>
        <taxon>Agaricomycotina</taxon>
        <taxon>Agaricomycetes</taxon>
        <taxon>Russulales</taxon>
        <taxon>Russulaceae</taxon>
        <taxon>Multifurca</taxon>
    </lineage>
</organism>
<gene>
    <name evidence="2" type="ORF">B0F90DRAFT_1637226</name>
</gene>
<proteinExistence type="predicted"/>
<name>A0AAD4LZP1_9AGAM</name>